<dbReference type="STRING" id="200904.GCA_900168775_02255"/>
<evidence type="ECO:0000256" key="1">
    <source>
        <dbReference type="SAM" id="Coils"/>
    </source>
</evidence>
<dbReference type="InterPro" id="IPR048198">
    <property type="entry name" value="YtrI"/>
</dbReference>
<dbReference type="AlphaFoldDB" id="A0A366EBH5"/>
<evidence type="ECO:0000313" key="4">
    <source>
        <dbReference type="EMBL" id="RBO99395.1"/>
    </source>
</evidence>
<evidence type="ECO:0000259" key="3">
    <source>
        <dbReference type="Pfam" id="PF26347"/>
    </source>
</evidence>
<feature type="transmembrane region" description="Helical" evidence="2">
    <location>
        <begin position="12"/>
        <end position="34"/>
    </location>
</feature>
<comment type="caution">
    <text evidence="4">The sequence shown here is derived from an EMBL/GenBank/DDBJ whole genome shotgun (WGS) entry which is preliminary data.</text>
</comment>
<name>A0A366EBH5_9BACI</name>
<reference evidence="4 5" key="1">
    <citation type="submission" date="2018-06" db="EMBL/GenBank/DDBJ databases">
        <title>Genomic Encyclopedia of Type Strains, Phase IV (KMG-IV): sequencing the most valuable type-strain genomes for metagenomic binning, comparative biology and taxonomic classification.</title>
        <authorList>
            <person name="Goeker M."/>
        </authorList>
    </citation>
    <scope>NUCLEOTIDE SEQUENCE [LARGE SCALE GENOMIC DNA]</scope>
    <source>
        <strain evidence="4 5">DSM 15140</strain>
    </source>
</reference>
<evidence type="ECO:0000313" key="5">
    <source>
        <dbReference type="Proteomes" id="UP000252254"/>
    </source>
</evidence>
<protein>
    <recommendedName>
        <fullName evidence="3">Sporulation membrane protein YtrI C-terminal domain-containing protein</fullName>
    </recommendedName>
</protein>
<dbReference type="InterPro" id="IPR058620">
    <property type="entry name" value="YtrI_C"/>
</dbReference>
<dbReference type="Pfam" id="PF26347">
    <property type="entry name" value="YtrI_sporulation"/>
    <property type="match status" value="1"/>
</dbReference>
<keyword evidence="2" id="KW-0472">Membrane</keyword>
<dbReference type="NCBIfam" id="NF041479">
    <property type="entry name" value="spor_membprot_YtrI"/>
    <property type="match status" value="1"/>
</dbReference>
<keyword evidence="2" id="KW-1133">Transmembrane helix</keyword>
<dbReference type="RefSeq" id="WP_113868284.1">
    <property type="nucleotide sequence ID" value="NZ_BAABQN010000003.1"/>
</dbReference>
<keyword evidence="5" id="KW-1185">Reference proteome</keyword>
<sequence length="167" mass="19524">MHIPPYYKKESWQRFLAGTFVGAIIAFVVFMYMYGQLYEGWVEENLELRSQLSDSKAKYKALEESNKELDQRYQKQATISSIQIHISNSEQLDLDPLIIREFEEAIKNEIEDAIGQEIERISESYSFVIRSIENKVFSIDGFAYQAKVDHLFIMETLEIHVTLKLAN</sequence>
<proteinExistence type="predicted"/>
<dbReference type="EMBL" id="QNRI01000004">
    <property type="protein sequence ID" value="RBO99395.1"/>
    <property type="molecule type" value="Genomic_DNA"/>
</dbReference>
<feature type="domain" description="Sporulation membrane protein YtrI C-terminal" evidence="3">
    <location>
        <begin position="81"/>
        <end position="164"/>
    </location>
</feature>
<dbReference type="Proteomes" id="UP000252254">
    <property type="component" value="Unassembled WGS sequence"/>
</dbReference>
<feature type="coiled-coil region" evidence="1">
    <location>
        <begin position="45"/>
        <end position="72"/>
    </location>
</feature>
<evidence type="ECO:0000256" key="2">
    <source>
        <dbReference type="SAM" id="Phobius"/>
    </source>
</evidence>
<keyword evidence="1" id="KW-0175">Coiled coil</keyword>
<dbReference type="OrthoDB" id="2691164at2"/>
<gene>
    <name evidence="4" type="ORF">DES48_10464</name>
</gene>
<organism evidence="4 5">
    <name type="scientific">Paraliobacillus ryukyuensis</name>
    <dbReference type="NCBI Taxonomy" id="200904"/>
    <lineage>
        <taxon>Bacteria</taxon>
        <taxon>Bacillati</taxon>
        <taxon>Bacillota</taxon>
        <taxon>Bacilli</taxon>
        <taxon>Bacillales</taxon>
        <taxon>Bacillaceae</taxon>
        <taxon>Paraliobacillus</taxon>
    </lineage>
</organism>
<keyword evidence="2" id="KW-0812">Transmembrane</keyword>
<accession>A0A366EBH5</accession>